<dbReference type="RefSeq" id="WP_311690601.1">
    <property type="nucleotide sequence ID" value="NZ_JAVREY010000001.1"/>
</dbReference>
<feature type="transmembrane region" description="Helical" evidence="1">
    <location>
        <begin position="133"/>
        <end position="157"/>
    </location>
</feature>
<protein>
    <submittedName>
        <fullName evidence="2">Uncharacterized protein</fullName>
    </submittedName>
</protein>
<comment type="caution">
    <text evidence="2">The sequence shown here is derived from an EMBL/GenBank/DDBJ whole genome shotgun (WGS) entry which is preliminary data.</text>
</comment>
<name>A0ABU2TKQ8_9ACTN</name>
<evidence type="ECO:0000313" key="2">
    <source>
        <dbReference type="EMBL" id="MDT0461527.1"/>
    </source>
</evidence>
<evidence type="ECO:0000313" key="3">
    <source>
        <dbReference type="Proteomes" id="UP001183809"/>
    </source>
</evidence>
<dbReference type="EMBL" id="JAVREY010000001">
    <property type="protein sequence ID" value="MDT0461527.1"/>
    <property type="molecule type" value="Genomic_DNA"/>
</dbReference>
<keyword evidence="1" id="KW-0472">Membrane</keyword>
<organism evidence="2 3">
    <name type="scientific">Streptomyces gibsoniae</name>
    <dbReference type="NCBI Taxonomy" id="3075529"/>
    <lineage>
        <taxon>Bacteria</taxon>
        <taxon>Bacillati</taxon>
        <taxon>Actinomycetota</taxon>
        <taxon>Actinomycetes</taxon>
        <taxon>Kitasatosporales</taxon>
        <taxon>Streptomycetaceae</taxon>
        <taxon>Streptomyces</taxon>
    </lineage>
</organism>
<gene>
    <name evidence="2" type="ORF">RM764_00695</name>
</gene>
<accession>A0ABU2TKQ8</accession>
<feature type="transmembrane region" description="Helical" evidence="1">
    <location>
        <begin position="186"/>
        <end position="204"/>
    </location>
</feature>
<keyword evidence="1" id="KW-0812">Transmembrane</keyword>
<sequence>MGREQFDFLPLSVVGRISTDQAGPAPMLLTAVPWFHRFGGEGRAGRTVAAFGNLFSWLFEGVYRGDEDGERHLEAIRALQPQRDDAFEHDYLYSCLSVLDSKAQALLSYDGILMAASSITLSLFSRGITTGSVLVFSSLVVSVVSSALCLGVVWVHWTDTGELENSEDLFLKLLHVRNRRTLSYRISWIVAQLAAILLLLGVVLQRRAA</sequence>
<evidence type="ECO:0000256" key="1">
    <source>
        <dbReference type="SAM" id="Phobius"/>
    </source>
</evidence>
<feature type="transmembrane region" description="Helical" evidence="1">
    <location>
        <begin position="106"/>
        <end position="124"/>
    </location>
</feature>
<proteinExistence type="predicted"/>
<reference evidence="3" key="1">
    <citation type="submission" date="2023-07" db="EMBL/GenBank/DDBJ databases">
        <title>30 novel species of actinomycetes from the DSMZ collection.</title>
        <authorList>
            <person name="Nouioui I."/>
        </authorList>
    </citation>
    <scope>NUCLEOTIDE SEQUENCE [LARGE SCALE GENOMIC DNA]</scope>
    <source>
        <strain evidence="3">DSM 41699</strain>
    </source>
</reference>
<keyword evidence="3" id="KW-1185">Reference proteome</keyword>
<keyword evidence="1" id="KW-1133">Transmembrane helix</keyword>
<dbReference type="Proteomes" id="UP001183809">
    <property type="component" value="Unassembled WGS sequence"/>
</dbReference>